<organism evidence="2 3">
    <name type="scientific">Pan troglodytes</name>
    <name type="common">Chimpanzee</name>
    <dbReference type="NCBI Taxonomy" id="9598"/>
    <lineage>
        <taxon>Eukaryota</taxon>
        <taxon>Metazoa</taxon>
        <taxon>Chordata</taxon>
        <taxon>Craniata</taxon>
        <taxon>Vertebrata</taxon>
        <taxon>Euteleostomi</taxon>
        <taxon>Mammalia</taxon>
        <taxon>Eutheria</taxon>
        <taxon>Euarchontoglires</taxon>
        <taxon>Primates</taxon>
        <taxon>Haplorrhini</taxon>
        <taxon>Catarrhini</taxon>
        <taxon>Hominidae</taxon>
        <taxon>Pan</taxon>
    </lineage>
</organism>
<evidence type="ECO:0000256" key="1">
    <source>
        <dbReference type="SAM" id="MobiDB-lite"/>
    </source>
</evidence>
<reference evidence="2 3" key="1">
    <citation type="submission" date="2017-12" db="EMBL/GenBank/DDBJ databases">
        <title>High-resolution comparative analysis of great ape genomes.</title>
        <authorList>
            <person name="Pollen A."/>
            <person name="Hastie A."/>
            <person name="Hormozdiari F."/>
            <person name="Dougherty M."/>
            <person name="Liu R."/>
            <person name="Chaisson M."/>
            <person name="Hoppe E."/>
            <person name="Hill C."/>
            <person name="Pang A."/>
            <person name="Hillier L."/>
            <person name="Baker C."/>
            <person name="Armstrong J."/>
            <person name="Shendure J."/>
            <person name="Paten B."/>
            <person name="Wilson R."/>
            <person name="Chao H."/>
            <person name="Schneider V."/>
            <person name="Ventura M."/>
            <person name="Kronenberg Z."/>
            <person name="Murali S."/>
            <person name="Gordon D."/>
            <person name="Cantsilieris S."/>
            <person name="Munson K."/>
            <person name="Nelson B."/>
            <person name="Raja A."/>
            <person name="Underwood J."/>
            <person name="Diekhans M."/>
            <person name="Fiddes I."/>
            <person name="Haussler D."/>
            <person name="Eichler E."/>
        </authorList>
    </citation>
    <scope>NUCLEOTIDE SEQUENCE [LARGE SCALE GENOMIC DNA]</scope>
    <source>
        <strain evidence="2">Yerkes chimp pedigree #C0471</strain>
    </source>
</reference>
<evidence type="ECO:0000313" key="3">
    <source>
        <dbReference type="Proteomes" id="UP000236370"/>
    </source>
</evidence>
<proteinExistence type="predicted"/>
<sequence length="178" mass="18710">MNYDSQQPPLPPLPYAGCRRASGFPALGRGGTVPVGVWGGAGQGREGKGGAGVRVQGAQDLAGVISALQTLRCWEPPWRVGATAALSSSPSSRRRRVFPPRGLQGQGGEEGKARDLTSKDLVLRLLSSCVVLMKSLILSFHFCKMGLTFSRFQGLCEGPLKCFSTAVRIVAGPSVQAA</sequence>
<dbReference type="EMBL" id="NBAG03000046">
    <property type="protein sequence ID" value="PNI94382.1"/>
    <property type="molecule type" value="Genomic_DNA"/>
</dbReference>
<feature type="region of interest" description="Disordered" evidence="1">
    <location>
        <begin position="85"/>
        <end position="112"/>
    </location>
</feature>
<dbReference type="Proteomes" id="UP000236370">
    <property type="component" value="Unassembled WGS sequence"/>
</dbReference>
<gene>
    <name evidence="2" type="ORF">CK820_G0033508</name>
</gene>
<evidence type="ECO:0000313" key="2">
    <source>
        <dbReference type="EMBL" id="PNI94382.1"/>
    </source>
</evidence>
<comment type="caution">
    <text evidence="2">The sequence shown here is derived from an EMBL/GenBank/DDBJ whole genome shotgun (WGS) entry which is preliminary data.</text>
</comment>
<dbReference type="AlphaFoldDB" id="A0A2J8QDP7"/>
<accession>A0A2J8QDP7</accession>
<name>A0A2J8QDP7_PANTR</name>
<protein>
    <submittedName>
        <fullName evidence="2">ZFYVE19 isoform 2</fullName>
    </submittedName>
</protein>